<dbReference type="AlphaFoldDB" id="E0UPJ8"/>
<proteinExistence type="predicted"/>
<dbReference type="EMBL" id="CP002205">
    <property type="protein sequence ID" value="ADN09728.1"/>
    <property type="molecule type" value="Genomic_DNA"/>
</dbReference>
<dbReference type="HOGENOM" id="CLU_3141478_0_0_7"/>
<evidence type="ECO:0000313" key="1">
    <source>
        <dbReference type="EMBL" id="ADN09728.1"/>
    </source>
</evidence>
<dbReference type="Proteomes" id="UP000007803">
    <property type="component" value="Chromosome"/>
</dbReference>
<evidence type="ECO:0000313" key="2">
    <source>
        <dbReference type="Proteomes" id="UP000007803"/>
    </source>
</evidence>
<dbReference type="KEGG" id="sua:Saut_1684"/>
<dbReference type="STRING" id="563040.Saut_1684"/>
<protein>
    <submittedName>
        <fullName evidence="1">Uncharacterized protein</fullName>
    </submittedName>
</protein>
<organism evidence="1 2">
    <name type="scientific">Sulfurimonas autotrophica (strain ATCC BAA-671 / DSM 16294 / JCM 11897 / OK10)</name>
    <dbReference type="NCBI Taxonomy" id="563040"/>
    <lineage>
        <taxon>Bacteria</taxon>
        <taxon>Pseudomonadati</taxon>
        <taxon>Campylobacterota</taxon>
        <taxon>Epsilonproteobacteria</taxon>
        <taxon>Campylobacterales</taxon>
        <taxon>Sulfurimonadaceae</taxon>
        <taxon>Sulfurimonas</taxon>
    </lineage>
</organism>
<reference evidence="2" key="1">
    <citation type="journal article" date="2010" name="Stand. Genomic Sci.">
        <title>Complete genome sequence of Sulfurimonas autotrophica type strain (OK10).</title>
        <authorList>
            <person name="Sikorski J."/>
            <person name="Munk C."/>
            <person name="Lapidus A."/>
            <person name="Djao O."/>
            <person name="Lucas S."/>
            <person name="Glavina Del Rio T."/>
            <person name="Nolan M."/>
            <person name="Tice H."/>
            <person name="Han C."/>
            <person name="Cheng J."/>
            <person name="Tapia R."/>
            <person name="Goodwin L."/>
            <person name="Pitluck S."/>
            <person name="Liolios K."/>
            <person name="Ivanova N."/>
            <person name="Mavromatis K."/>
            <person name="Mikhailova N."/>
            <person name="Pati A."/>
            <person name="Sims D."/>
            <person name="Meincke L."/>
            <person name="Brettin T."/>
            <person name="Detter J."/>
            <person name="Chen A."/>
            <person name="Palaniappan K."/>
            <person name="Land M."/>
            <person name="Hauser L."/>
            <person name="Chang Y."/>
            <person name="Jeffries C."/>
            <person name="Rohde M."/>
            <person name="Lang E."/>
            <person name="Spring S."/>
            <person name="Goker M."/>
            <person name="Woyke T."/>
            <person name="Bristow J."/>
            <person name="Eisen J."/>
            <person name="Markowitz V."/>
            <person name="Hugenholtz P."/>
            <person name="Kyrpides N."/>
            <person name="Klenk H."/>
        </authorList>
    </citation>
    <scope>NUCLEOTIDE SEQUENCE [LARGE SCALE GENOMIC DNA]</scope>
    <source>
        <strain evidence="2">ATCC BAA-671 / DSM 16294 / JCM 11897 / OK10</strain>
    </source>
</reference>
<gene>
    <name evidence="1" type="ordered locus">Saut_1684</name>
</gene>
<dbReference type="RefSeq" id="WP_013327481.1">
    <property type="nucleotide sequence ID" value="NC_014506.1"/>
</dbReference>
<accession>E0UPJ8</accession>
<keyword evidence="2" id="KW-1185">Reference proteome</keyword>
<sequence length="49" mass="5741">MKYIFFLFSCVTLLSSQSYNEIILKEIQNINPTNQKFSFLHLKTAILSL</sequence>
<name>E0UPJ8_SULAO</name>